<evidence type="ECO:0000313" key="3">
    <source>
        <dbReference type="Proteomes" id="UP000001194"/>
    </source>
</evidence>
<evidence type="ECO:0000313" key="2">
    <source>
        <dbReference type="EMBL" id="EDR11753.1"/>
    </source>
</evidence>
<feature type="compositionally biased region" description="Basic and acidic residues" evidence="1">
    <location>
        <begin position="157"/>
        <end position="167"/>
    </location>
</feature>
<proteinExistence type="predicted"/>
<feature type="compositionally biased region" description="Low complexity" evidence="1">
    <location>
        <begin position="144"/>
        <end position="156"/>
    </location>
</feature>
<gene>
    <name evidence="2" type="ORF">LACBIDRAFT_323917</name>
</gene>
<keyword evidence="3" id="KW-1185">Reference proteome</keyword>
<dbReference type="GeneID" id="6073299"/>
<dbReference type="RefSeq" id="XP_001877650.1">
    <property type="nucleotide sequence ID" value="XM_001877615.1"/>
</dbReference>
<sequence length="276" mass="29900">MPSITTMFTMAGWFAISTSIGSSGPAKFWSSSAGGLISAPLIPAGIRSFLRIPVDSGGMKFGREACYFCHSGALPFRRNLGIPELTPECSAGLTGTEWNGIRFFVCLFYFCYQTTATLPNKCNTLSFPPTTNHIDNSDNDDNATRPTTATTTPATNGDDHGQRRGNETDNDNDNDVAPAPSTSADHHPRAPPSTNGDQRPPLSTSAHHANAAMPRHQPNEAPRHQRWLQPRPPHQPATNNTPRTHQHPQTTPTSAHCHPGVPTTTTINKRRAAPHQ</sequence>
<feature type="region of interest" description="Disordered" evidence="1">
    <location>
        <begin position="132"/>
        <end position="276"/>
    </location>
</feature>
<organism evidence="3">
    <name type="scientific">Laccaria bicolor (strain S238N-H82 / ATCC MYA-4686)</name>
    <name type="common">Bicoloured deceiver</name>
    <name type="synonym">Laccaria laccata var. bicolor</name>
    <dbReference type="NCBI Taxonomy" id="486041"/>
    <lineage>
        <taxon>Eukaryota</taxon>
        <taxon>Fungi</taxon>
        <taxon>Dikarya</taxon>
        <taxon>Basidiomycota</taxon>
        <taxon>Agaricomycotina</taxon>
        <taxon>Agaricomycetes</taxon>
        <taxon>Agaricomycetidae</taxon>
        <taxon>Agaricales</taxon>
        <taxon>Agaricineae</taxon>
        <taxon>Hydnangiaceae</taxon>
        <taxon>Laccaria</taxon>
    </lineage>
</organism>
<feature type="compositionally biased region" description="Low complexity" evidence="1">
    <location>
        <begin position="241"/>
        <end position="253"/>
    </location>
</feature>
<dbReference type="Proteomes" id="UP000001194">
    <property type="component" value="Unassembled WGS sequence"/>
</dbReference>
<protein>
    <submittedName>
        <fullName evidence="2">Predicted protein</fullName>
    </submittedName>
</protein>
<feature type="compositionally biased region" description="Polar residues" evidence="1">
    <location>
        <begin position="192"/>
        <end position="207"/>
    </location>
</feature>
<dbReference type="EMBL" id="DS547095">
    <property type="protein sequence ID" value="EDR11753.1"/>
    <property type="molecule type" value="Genomic_DNA"/>
</dbReference>
<dbReference type="HOGENOM" id="CLU_1008542_0_0_1"/>
<dbReference type="InParanoid" id="B0D022"/>
<name>B0D022_LACBS</name>
<dbReference type="AlphaFoldDB" id="B0D022"/>
<reference evidence="2 3" key="1">
    <citation type="journal article" date="2008" name="Nature">
        <title>The genome of Laccaria bicolor provides insights into mycorrhizal symbiosis.</title>
        <authorList>
            <person name="Martin F."/>
            <person name="Aerts A."/>
            <person name="Ahren D."/>
            <person name="Brun A."/>
            <person name="Danchin E.G.J."/>
            <person name="Duchaussoy F."/>
            <person name="Gibon J."/>
            <person name="Kohler A."/>
            <person name="Lindquist E."/>
            <person name="Pereda V."/>
            <person name="Salamov A."/>
            <person name="Shapiro H.J."/>
            <person name="Wuyts J."/>
            <person name="Blaudez D."/>
            <person name="Buee M."/>
            <person name="Brokstein P."/>
            <person name="Canbaeck B."/>
            <person name="Cohen D."/>
            <person name="Courty P.E."/>
            <person name="Coutinho P.M."/>
            <person name="Delaruelle C."/>
            <person name="Detter J.C."/>
            <person name="Deveau A."/>
            <person name="DiFazio S."/>
            <person name="Duplessis S."/>
            <person name="Fraissinet-Tachet L."/>
            <person name="Lucic E."/>
            <person name="Frey-Klett P."/>
            <person name="Fourrey C."/>
            <person name="Feussner I."/>
            <person name="Gay G."/>
            <person name="Grimwood J."/>
            <person name="Hoegger P.J."/>
            <person name="Jain P."/>
            <person name="Kilaru S."/>
            <person name="Labbe J."/>
            <person name="Lin Y.C."/>
            <person name="Legue V."/>
            <person name="Le Tacon F."/>
            <person name="Marmeisse R."/>
            <person name="Melayah D."/>
            <person name="Montanini B."/>
            <person name="Muratet M."/>
            <person name="Nehls U."/>
            <person name="Niculita-Hirzel H."/>
            <person name="Oudot-Le Secq M.P."/>
            <person name="Peter M."/>
            <person name="Quesneville H."/>
            <person name="Rajashekar B."/>
            <person name="Reich M."/>
            <person name="Rouhier N."/>
            <person name="Schmutz J."/>
            <person name="Yin T."/>
            <person name="Chalot M."/>
            <person name="Henrissat B."/>
            <person name="Kuees U."/>
            <person name="Lucas S."/>
            <person name="Van de Peer Y."/>
            <person name="Podila G.K."/>
            <person name="Polle A."/>
            <person name="Pukkila P.J."/>
            <person name="Richardson P.M."/>
            <person name="Rouze P."/>
            <person name="Sanders I.R."/>
            <person name="Stajich J.E."/>
            <person name="Tunlid A."/>
            <person name="Tuskan G."/>
            <person name="Grigoriev I.V."/>
        </authorList>
    </citation>
    <scope>NUCLEOTIDE SEQUENCE [LARGE SCALE GENOMIC DNA]</scope>
    <source>
        <strain evidence="3">S238N-H82 / ATCC MYA-4686</strain>
    </source>
</reference>
<accession>B0D022</accession>
<dbReference type="KEGG" id="lbc:LACBIDRAFT_323917"/>
<evidence type="ECO:0000256" key="1">
    <source>
        <dbReference type="SAM" id="MobiDB-lite"/>
    </source>
</evidence>